<gene>
    <name evidence="2" type="ORF">ABIC20_005962</name>
</gene>
<reference evidence="2 3" key="1">
    <citation type="submission" date="2024-06" db="EMBL/GenBank/DDBJ databases">
        <title>Genomics of switchgrass bacterial isolates.</title>
        <authorList>
            <person name="Shade A."/>
        </authorList>
    </citation>
    <scope>NUCLEOTIDE SEQUENCE [LARGE SCALE GENOMIC DNA]</scope>
    <source>
        <strain evidence="2 3">PvP084</strain>
    </source>
</reference>
<dbReference type="Proteomes" id="UP001549119">
    <property type="component" value="Unassembled WGS sequence"/>
</dbReference>
<keyword evidence="3" id="KW-1185">Reference proteome</keyword>
<evidence type="ECO:0000313" key="2">
    <source>
        <dbReference type="EMBL" id="MET3868653.1"/>
    </source>
</evidence>
<accession>A0ABV2NQJ1</accession>
<feature type="compositionally biased region" description="Basic residues" evidence="1">
    <location>
        <begin position="196"/>
        <end position="210"/>
    </location>
</feature>
<name>A0ABV2NQJ1_9HYPH</name>
<protein>
    <submittedName>
        <fullName evidence="2">Uncharacterized protein</fullName>
    </submittedName>
</protein>
<evidence type="ECO:0000313" key="3">
    <source>
        <dbReference type="Proteomes" id="UP001549119"/>
    </source>
</evidence>
<feature type="region of interest" description="Disordered" evidence="1">
    <location>
        <begin position="184"/>
        <end position="226"/>
    </location>
</feature>
<proteinExistence type="predicted"/>
<sequence length="226" mass="25233">MKPAAPPIGVAEDARGIVVSLPPRFWLLVSLRKLFRRMLPEPMAWTYRLPRTIGAAKRVEVWISEVELQVRAEERRRAWTASDAEWHDTPQPTPAAPIAAEPVVVTLPTEETGPSVLDLLRRLNEGATMVATIEEDGVRRYRLEPRGYLVRTTVAERAIRERLVAPGNDGLLGPDFSQTWRAPTREEVTRAEPRPTKAKGKTKAPTKRRAPPGGALHHPSTITRSV</sequence>
<evidence type="ECO:0000256" key="1">
    <source>
        <dbReference type="SAM" id="MobiDB-lite"/>
    </source>
</evidence>
<comment type="caution">
    <text evidence="2">The sequence shown here is derived from an EMBL/GenBank/DDBJ whole genome shotgun (WGS) entry which is preliminary data.</text>
</comment>
<dbReference type="RefSeq" id="WP_209650311.1">
    <property type="nucleotide sequence ID" value="NZ_JBEPNV010000001.1"/>
</dbReference>
<dbReference type="EMBL" id="JBEPNW010000002">
    <property type="protein sequence ID" value="MET3868653.1"/>
    <property type="molecule type" value="Genomic_DNA"/>
</dbReference>
<feature type="compositionally biased region" description="Basic and acidic residues" evidence="1">
    <location>
        <begin position="184"/>
        <end position="195"/>
    </location>
</feature>
<organism evidence="2 3">
    <name type="scientific">Methylobacterium radiotolerans</name>
    <dbReference type="NCBI Taxonomy" id="31998"/>
    <lineage>
        <taxon>Bacteria</taxon>
        <taxon>Pseudomonadati</taxon>
        <taxon>Pseudomonadota</taxon>
        <taxon>Alphaproteobacteria</taxon>
        <taxon>Hyphomicrobiales</taxon>
        <taxon>Methylobacteriaceae</taxon>
        <taxon>Methylobacterium</taxon>
    </lineage>
</organism>